<reference evidence="4" key="1">
    <citation type="journal article" date="2019" name="Int. J. Syst. Evol. Microbiol.">
        <title>The Global Catalogue of Microorganisms (GCM) 10K type strain sequencing project: providing services to taxonomists for standard genome sequencing and annotation.</title>
        <authorList>
            <consortium name="The Broad Institute Genomics Platform"/>
            <consortium name="The Broad Institute Genome Sequencing Center for Infectious Disease"/>
            <person name="Wu L."/>
            <person name="Ma J."/>
        </authorList>
    </citation>
    <scope>NUCLEOTIDE SEQUENCE [LARGE SCALE GENOMIC DNA]</scope>
    <source>
        <strain evidence="4">CCUG 55608</strain>
    </source>
</reference>
<keyword evidence="4" id="KW-1185">Reference proteome</keyword>
<evidence type="ECO:0000313" key="3">
    <source>
        <dbReference type="EMBL" id="MFD1139869.1"/>
    </source>
</evidence>
<proteinExistence type="inferred from homology"/>
<evidence type="ECO:0000313" key="4">
    <source>
        <dbReference type="Proteomes" id="UP001597116"/>
    </source>
</evidence>
<name>A0ABW3Q135_9BACT</name>
<dbReference type="InterPro" id="IPR036291">
    <property type="entry name" value="NAD(P)-bd_dom_sf"/>
</dbReference>
<dbReference type="PANTHER" id="PTHR44196:SF1">
    <property type="entry name" value="DEHYDROGENASE_REDUCTASE SDR FAMILY MEMBER 7B"/>
    <property type="match status" value="1"/>
</dbReference>
<sequence>MTLQLKPLKEQVIVVTGASSGIGLVTARMAAKEGASLVLAARTEEALHQLEQEISSQGGRAIVVPADIGQEESSTRIPKPP</sequence>
<dbReference type="EMBL" id="JBHTLP010000001">
    <property type="protein sequence ID" value="MFD1139869.1"/>
    <property type="molecule type" value="Genomic_DNA"/>
</dbReference>
<dbReference type="SUPFAM" id="SSF51735">
    <property type="entry name" value="NAD(P)-binding Rossmann-fold domains"/>
    <property type="match status" value="1"/>
</dbReference>
<gene>
    <name evidence="3" type="ORF">ACFQ4C_02065</name>
</gene>
<comment type="similarity">
    <text evidence="1">Belongs to the short-chain dehydrogenases/reductases (SDR) family.</text>
</comment>
<dbReference type="Pfam" id="PF00106">
    <property type="entry name" value="adh_short"/>
    <property type="match status" value="1"/>
</dbReference>
<dbReference type="Gene3D" id="3.40.50.720">
    <property type="entry name" value="NAD(P)-binding Rossmann-like Domain"/>
    <property type="match status" value="1"/>
</dbReference>
<dbReference type="RefSeq" id="WP_265990546.1">
    <property type="nucleotide sequence ID" value="NZ_CP110973.1"/>
</dbReference>
<dbReference type="Proteomes" id="UP001597116">
    <property type="component" value="Unassembled WGS sequence"/>
</dbReference>
<comment type="caution">
    <text evidence="3">The sequence shown here is derived from an EMBL/GenBank/DDBJ whole genome shotgun (WGS) entry which is preliminary data.</text>
</comment>
<protein>
    <submittedName>
        <fullName evidence="3">SDR family NAD(P)-dependent oxidoreductase</fullName>
    </submittedName>
</protein>
<dbReference type="PANTHER" id="PTHR44196">
    <property type="entry name" value="DEHYDROGENASE/REDUCTASE SDR FAMILY MEMBER 7B"/>
    <property type="match status" value="1"/>
</dbReference>
<evidence type="ECO:0000256" key="1">
    <source>
        <dbReference type="ARBA" id="ARBA00006484"/>
    </source>
</evidence>
<dbReference type="InterPro" id="IPR002347">
    <property type="entry name" value="SDR_fam"/>
</dbReference>
<keyword evidence="2" id="KW-0560">Oxidoreductase</keyword>
<organism evidence="3 4">
    <name type="scientific">Larkinella insperata</name>
    <dbReference type="NCBI Taxonomy" id="332158"/>
    <lineage>
        <taxon>Bacteria</taxon>
        <taxon>Pseudomonadati</taxon>
        <taxon>Bacteroidota</taxon>
        <taxon>Cytophagia</taxon>
        <taxon>Cytophagales</taxon>
        <taxon>Spirosomataceae</taxon>
        <taxon>Larkinella</taxon>
    </lineage>
</organism>
<accession>A0ABW3Q135</accession>
<evidence type="ECO:0000256" key="2">
    <source>
        <dbReference type="ARBA" id="ARBA00023002"/>
    </source>
</evidence>